<dbReference type="GeneID" id="97996329"/>
<name>A0A3E2B0V3_9FIRM</name>
<dbReference type="Proteomes" id="UP000260649">
    <property type="component" value="Unassembled WGS sequence"/>
</dbReference>
<comment type="caution">
    <text evidence="2">The sequence shown here is derived from an EMBL/GenBank/DDBJ whole genome shotgun (WGS) entry which is preliminary data.</text>
</comment>
<dbReference type="AlphaFoldDB" id="A0A3E2B0V3"/>
<organism evidence="2 3">
    <name type="scientific">Evtepia gabavorous</name>
    <dbReference type="NCBI Taxonomy" id="2211183"/>
    <lineage>
        <taxon>Bacteria</taxon>
        <taxon>Bacillati</taxon>
        <taxon>Bacillota</taxon>
        <taxon>Clostridia</taxon>
        <taxon>Eubacteriales</taxon>
        <taxon>Evtepia</taxon>
    </lineage>
</organism>
<dbReference type="OrthoDB" id="2680625at2"/>
<keyword evidence="3" id="KW-1185">Reference proteome</keyword>
<evidence type="ECO:0000313" key="2">
    <source>
        <dbReference type="EMBL" id="RFT05688.1"/>
    </source>
</evidence>
<dbReference type="EMBL" id="QQRQ01000035">
    <property type="protein sequence ID" value="RFT05688.1"/>
    <property type="molecule type" value="Genomic_DNA"/>
</dbReference>
<reference evidence="2 3" key="1">
    <citation type="submission" date="2018-07" db="EMBL/GenBank/DDBJ databases">
        <title>GABA Modulating Bacteria of the Human Gut Microbiota.</title>
        <authorList>
            <person name="Strandwitz P."/>
            <person name="Kim K.H."/>
            <person name="Terekhova D."/>
            <person name="Liu J.K."/>
            <person name="Sharma A."/>
            <person name="Levering J."/>
            <person name="Mcdonald D."/>
            <person name="Dietrich D."/>
            <person name="Ramadhar T.R."/>
            <person name="Lekbua A."/>
            <person name="Mroue N."/>
            <person name="Liston C."/>
            <person name="Stewart E.J."/>
            <person name="Dubin M.J."/>
            <person name="Zengler K."/>
            <person name="Knight R."/>
            <person name="Gilbert J.A."/>
            <person name="Clardy J."/>
            <person name="Lewis K."/>
        </authorList>
    </citation>
    <scope>NUCLEOTIDE SEQUENCE [LARGE SCALE GENOMIC DNA]</scope>
    <source>
        <strain evidence="2 3">KLE1738</strain>
    </source>
</reference>
<accession>A0A3E2B0V3</accession>
<gene>
    <name evidence="2" type="ORF">DV520_11345</name>
</gene>
<dbReference type="PROSITE" id="PS51257">
    <property type="entry name" value="PROKAR_LIPOPROTEIN"/>
    <property type="match status" value="1"/>
</dbReference>
<proteinExistence type="predicted"/>
<sequence length="218" mass="23044">MKQYRPILFSFLLLALCLTAACAWDNPSPAPGDASSSSAGEPGESSVVAVSDAIPFSQAVTQYAGNAGLSYQAARTAFPAGTDAEPAEEAHYRILSLPLSVTASYTPRLILYCAVSEADASLASVDAIQLLQQEGNTSQQNRSFHGDIQVWLRGNTQLEYVINGDFYNGGTTTALASGLPIGPGQTGRVTLSLHGSRVPPHLQYFYDHKTLSLSSAMA</sequence>
<feature type="chain" id="PRO_5017600007" evidence="1">
    <location>
        <begin position="24"/>
        <end position="218"/>
    </location>
</feature>
<dbReference type="RefSeq" id="WP_117142920.1">
    <property type="nucleotide sequence ID" value="NZ_CAKXKJ010000011.1"/>
</dbReference>
<feature type="signal peptide" evidence="1">
    <location>
        <begin position="1"/>
        <end position="23"/>
    </location>
</feature>
<evidence type="ECO:0000256" key="1">
    <source>
        <dbReference type="SAM" id="SignalP"/>
    </source>
</evidence>
<protein>
    <submittedName>
        <fullName evidence="2">Uncharacterized protein</fullName>
    </submittedName>
</protein>
<keyword evidence="1" id="KW-0732">Signal</keyword>
<evidence type="ECO:0000313" key="3">
    <source>
        <dbReference type="Proteomes" id="UP000260649"/>
    </source>
</evidence>